<organism evidence="3 4">
    <name type="scientific">Endobacterium cereale</name>
    <dbReference type="NCBI Taxonomy" id="2663029"/>
    <lineage>
        <taxon>Bacteria</taxon>
        <taxon>Pseudomonadati</taxon>
        <taxon>Pseudomonadota</taxon>
        <taxon>Alphaproteobacteria</taxon>
        <taxon>Hyphomicrobiales</taxon>
        <taxon>Rhizobiaceae</taxon>
        <taxon>Endobacterium</taxon>
    </lineage>
</organism>
<dbReference type="CDD" id="cd03057">
    <property type="entry name" value="GST_N_Beta"/>
    <property type="match status" value="1"/>
</dbReference>
<dbReference type="EMBL" id="WIXI01000043">
    <property type="protein sequence ID" value="MQY46881.1"/>
    <property type="molecule type" value="Genomic_DNA"/>
</dbReference>
<keyword evidence="3" id="KW-0808">Transferase</keyword>
<reference evidence="3 4" key="1">
    <citation type="submission" date="2019-11" db="EMBL/GenBank/DDBJ databases">
        <title>Genome analysis of Rhizobacterium cereale a novel genus and species isolated from maize roots in North Spain.</title>
        <authorList>
            <person name="Menendez E."/>
            <person name="Flores-Felix J.D."/>
            <person name="Ramirez-Bahena M.-H."/>
            <person name="Igual J.M."/>
            <person name="Garcia-Fraile P."/>
            <person name="Peix A."/>
            <person name="Velazquez E."/>
        </authorList>
    </citation>
    <scope>NUCLEOTIDE SEQUENCE [LARGE SCALE GENOMIC DNA]</scope>
    <source>
        <strain evidence="3 4">RZME27</strain>
    </source>
</reference>
<dbReference type="InterPro" id="IPR004045">
    <property type="entry name" value="Glutathione_S-Trfase_N"/>
</dbReference>
<dbReference type="SFLD" id="SFLDS00019">
    <property type="entry name" value="Glutathione_Transferase_(cytos"/>
    <property type="match status" value="1"/>
</dbReference>
<accession>A0A6A8ADQ9</accession>
<dbReference type="SFLD" id="SFLDG01150">
    <property type="entry name" value="Main.1:_Beta-like"/>
    <property type="match status" value="1"/>
</dbReference>
<evidence type="ECO:0000313" key="3">
    <source>
        <dbReference type="EMBL" id="MQY46881.1"/>
    </source>
</evidence>
<dbReference type="InterPro" id="IPR036249">
    <property type="entry name" value="Thioredoxin-like_sf"/>
</dbReference>
<feature type="domain" description="GST N-terminal" evidence="1">
    <location>
        <begin position="1"/>
        <end position="80"/>
    </location>
</feature>
<comment type="caution">
    <text evidence="3">The sequence shown here is derived from an EMBL/GenBank/DDBJ whole genome shotgun (WGS) entry which is preliminary data.</text>
</comment>
<dbReference type="InterPro" id="IPR040079">
    <property type="entry name" value="Glutathione_S-Trfase"/>
</dbReference>
<dbReference type="PROSITE" id="PS50405">
    <property type="entry name" value="GST_CTER"/>
    <property type="match status" value="1"/>
</dbReference>
<dbReference type="Pfam" id="PF02798">
    <property type="entry name" value="GST_N"/>
    <property type="match status" value="1"/>
</dbReference>
<dbReference type="InterPro" id="IPR010987">
    <property type="entry name" value="Glutathione-S-Trfase_C-like"/>
</dbReference>
<dbReference type="GO" id="GO:0016740">
    <property type="term" value="F:transferase activity"/>
    <property type="evidence" value="ECO:0007669"/>
    <property type="project" value="UniProtKB-KW"/>
</dbReference>
<sequence length="208" mass="22630">MFTLHISPGACSRASHIALAESGLPYTLKRVKFAEAEQRSESFLKINPKGRVPALETGHGVLTETVAILAYIAQVASVDGVTLAPADPFEFARMQAFNAYIASTVHVAHAHGRRAARWADQSSSHADMTAKVPGNMRDCFRLIENDFLVGPYVMGEQYTVADAYLFVMGGWLESDGVDIAEFARVAAHHARVSERPAVMRALEEEAAL</sequence>
<dbReference type="SUPFAM" id="SSF47616">
    <property type="entry name" value="GST C-terminal domain-like"/>
    <property type="match status" value="1"/>
</dbReference>
<name>A0A6A8ADQ9_9HYPH</name>
<dbReference type="Proteomes" id="UP000435138">
    <property type="component" value="Unassembled WGS sequence"/>
</dbReference>
<evidence type="ECO:0000259" key="2">
    <source>
        <dbReference type="PROSITE" id="PS50405"/>
    </source>
</evidence>
<evidence type="ECO:0000259" key="1">
    <source>
        <dbReference type="PROSITE" id="PS50404"/>
    </source>
</evidence>
<dbReference type="Gene3D" id="3.40.30.10">
    <property type="entry name" value="Glutaredoxin"/>
    <property type="match status" value="1"/>
</dbReference>
<evidence type="ECO:0000313" key="4">
    <source>
        <dbReference type="Proteomes" id="UP000435138"/>
    </source>
</evidence>
<dbReference type="SUPFAM" id="SSF52833">
    <property type="entry name" value="Thioredoxin-like"/>
    <property type="match status" value="1"/>
</dbReference>
<dbReference type="AlphaFoldDB" id="A0A6A8ADQ9"/>
<gene>
    <name evidence="3" type="ORF">GAO09_12660</name>
</gene>
<proteinExistence type="predicted"/>
<dbReference type="PROSITE" id="PS50404">
    <property type="entry name" value="GST_NTER"/>
    <property type="match status" value="1"/>
</dbReference>
<dbReference type="InterPro" id="IPR036282">
    <property type="entry name" value="Glutathione-S-Trfase_C_sf"/>
</dbReference>
<dbReference type="SFLD" id="SFLDG00358">
    <property type="entry name" value="Main_(cytGST)"/>
    <property type="match status" value="1"/>
</dbReference>
<dbReference type="PANTHER" id="PTHR44051">
    <property type="entry name" value="GLUTATHIONE S-TRANSFERASE-RELATED"/>
    <property type="match status" value="1"/>
</dbReference>
<dbReference type="CDD" id="cd03188">
    <property type="entry name" value="GST_C_Beta"/>
    <property type="match status" value="1"/>
</dbReference>
<dbReference type="Gene3D" id="1.20.1050.10">
    <property type="match status" value="1"/>
</dbReference>
<keyword evidence="4" id="KW-1185">Reference proteome</keyword>
<feature type="domain" description="GST C-terminal" evidence="2">
    <location>
        <begin position="87"/>
        <end position="208"/>
    </location>
</feature>
<protein>
    <submittedName>
        <fullName evidence="3">Glutathione S-transferase</fullName>
    </submittedName>
</protein>
<dbReference type="RefSeq" id="WP_153354376.1">
    <property type="nucleotide sequence ID" value="NZ_JAYKOO010000002.1"/>
</dbReference>
<dbReference type="PANTHER" id="PTHR44051:SF8">
    <property type="entry name" value="GLUTATHIONE S-TRANSFERASE GSTA"/>
    <property type="match status" value="1"/>
</dbReference>